<dbReference type="PANTHER" id="PTHR47864:SF2">
    <property type="entry name" value="MYB_SANT-LIKE DNA-BINDING DOMAIN PROTEIN"/>
    <property type="match status" value="1"/>
</dbReference>
<keyword evidence="2" id="KW-1185">Reference proteome</keyword>
<dbReference type="EMBL" id="CAKOAT010093932">
    <property type="protein sequence ID" value="CAH8320574.1"/>
    <property type="molecule type" value="Genomic_DNA"/>
</dbReference>
<protein>
    <submittedName>
        <fullName evidence="1">Uncharacterized protein</fullName>
    </submittedName>
</protein>
<evidence type="ECO:0000313" key="2">
    <source>
        <dbReference type="Proteomes" id="UP001642260"/>
    </source>
</evidence>
<sequence>MNIAHPNNKNLCSDTFEFFEDLQLIFGQGVATGKNAVGLGDGTDARTYKAGGNSNEEYVNDVDNIYEFVASTRDNELSEQYATIDSQTVPESRTEK</sequence>
<gene>
    <name evidence="1" type="ORF">ERUC_LOCUS9120</name>
</gene>
<accession>A0ABC8JBH8</accession>
<dbReference type="PANTHER" id="PTHR47864">
    <property type="entry name" value="TRANSMEMBRANE PROTEIN"/>
    <property type="match status" value="1"/>
</dbReference>
<dbReference type="AlphaFoldDB" id="A0ABC8JBH8"/>
<organism evidence="1 2">
    <name type="scientific">Eruca vesicaria subsp. sativa</name>
    <name type="common">Garden rocket</name>
    <name type="synonym">Eruca sativa</name>
    <dbReference type="NCBI Taxonomy" id="29727"/>
    <lineage>
        <taxon>Eukaryota</taxon>
        <taxon>Viridiplantae</taxon>
        <taxon>Streptophyta</taxon>
        <taxon>Embryophyta</taxon>
        <taxon>Tracheophyta</taxon>
        <taxon>Spermatophyta</taxon>
        <taxon>Magnoliopsida</taxon>
        <taxon>eudicotyledons</taxon>
        <taxon>Gunneridae</taxon>
        <taxon>Pentapetalae</taxon>
        <taxon>rosids</taxon>
        <taxon>malvids</taxon>
        <taxon>Brassicales</taxon>
        <taxon>Brassicaceae</taxon>
        <taxon>Brassiceae</taxon>
        <taxon>Eruca</taxon>
    </lineage>
</organism>
<name>A0ABC8JBH8_ERUVS</name>
<proteinExistence type="predicted"/>
<evidence type="ECO:0000313" key="1">
    <source>
        <dbReference type="EMBL" id="CAH8320574.1"/>
    </source>
</evidence>
<reference evidence="1 2" key="1">
    <citation type="submission" date="2022-03" db="EMBL/GenBank/DDBJ databases">
        <authorList>
            <person name="Macdonald S."/>
            <person name="Ahmed S."/>
            <person name="Newling K."/>
        </authorList>
    </citation>
    <scope>NUCLEOTIDE SEQUENCE [LARGE SCALE GENOMIC DNA]</scope>
</reference>
<dbReference type="InterPro" id="IPR055314">
    <property type="entry name" value="At2g29880-like"/>
</dbReference>
<dbReference type="Proteomes" id="UP001642260">
    <property type="component" value="Unassembled WGS sequence"/>
</dbReference>
<comment type="caution">
    <text evidence="1">The sequence shown here is derived from an EMBL/GenBank/DDBJ whole genome shotgun (WGS) entry which is preliminary data.</text>
</comment>